<feature type="compositionally biased region" description="Basic and acidic residues" evidence="1">
    <location>
        <begin position="73"/>
        <end position="84"/>
    </location>
</feature>
<evidence type="ECO:0000313" key="3">
    <source>
        <dbReference type="EMBL" id="ORX64624.1"/>
    </source>
</evidence>
<evidence type="ECO:0000313" key="4">
    <source>
        <dbReference type="Proteomes" id="UP000193922"/>
    </source>
</evidence>
<sequence>MRFFVASFFLAATAMPLELGNHADLTNIVAGTSSNGAAANAGHAAAVAASDTVSASAPPVHAATSPSTTATDVNRDDADAKADPVDVNATPSGVIANVGSVDASAGQNRANPSVSPNGADATKPSAAISPIKANVQNLIKIILDPKLLEKMKQTLPCQDPPGQLVVHRGCPEESSVGTGHPWRQLAVSAFMNRT</sequence>
<feature type="chain" id="PRO_5012214761" evidence="2">
    <location>
        <begin position="17"/>
        <end position="194"/>
    </location>
</feature>
<reference evidence="3 4" key="1">
    <citation type="submission" date="2016-07" db="EMBL/GenBank/DDBJ databases">
        <title>Pervasive Adenine N6-methylation of Active Genes in Fungi.</title>
        <authorList>
            <consortium name="DOE Joint Genome Institute"/>
            <person name="Mondo S.J."/>
            <person name="Dannebaum R.O."/>
            <person name="Kuo R.C."/>
            <person name="Labutti K."/>
            <person name="Haridas S."/>
            <person name="Kuo A."/>
            <person name="Salamov A."/>
            <person name="Ahrendt S.R."/>
            <person name="Lipzen A."/>
            <person name="Sullivan W."/>
            <person name="Andreopoulos W.B."/>
            <person name="Clum A."/>
            <person name="Lindquist E."/>
            <person name="Daum C."/>
            <person name="Ramamoorthy G.K."/>
            <person name="Gryganskyi A."/>
            <person name="Culley D."/>
            <person name="Magnuson J.K."/>
            <person name="James T.Y."/>
            <person name="O'Malley M.A."/>
            <person name="Stajich J.E."/>
            <person name="Spatafora J.W."/>
            <person name="Visel A."/>
            <person name="Grigoriev I.V."/>
        </authorList>
    </citation>
    <scope>NUCLEOTIDE SEQUENCE [LARGE SCALE GENOMIC DNA]</scope>
    <source>
        <strain evidence="3 4">ATCC 12442</strain>
    </source>
</reference>
<feature type="region of interest" description="Disordered" evidence="1">
    <location>
        <begin position="57"/>
        <end position="123"/>
    </location>
</feature>
<dbReference type="GeneID" id="63802512"/>
<evidence type="ECO:0000256" key="2">
    <source>
        <dbReference type="SAM" id="SignalP"/>
    </source>
</evidence>
<protein>
    <submittedName>
        <fullName evidence="3">Uncharacterized protein</fullName>
    </submittedName>
</protein>
<name>A0A1Y1VV31_9FUNG</name>
<keyword evidence="2" id="KW-0732">Signal</keyword>
<dbReference type="EMBL" id="MCFD01000078">
    <property type="protein sequence ID" value="ORX64624.1"/>
    <property type="molecule type" value="Genomic_DNA"/>
</dbReference>
<evidence type="ECO:0000256" key="1">
    <source>
        <dbReference type="SAM" id="MobiDB-lite"/>
    </source>
</evidence>
<keyword evidence="4" id="KW-1185">Reference proteome</keyword>
<dbReference type="RefSeq" id="XP_040739311.1">
    <property type="nucleotide sequence ID" value="XM_040885864.1"/>
</dbReference>
<organism evidence="3 4">
    <name type="scientific">Linderina pennispora</name>
    <dbReference type="NCBI Taxonomy" id="61395"/>
    <lineage>
        <taxon>Eukaryota</taxon>
        <taxon>Fungi</taxon>
        <taxon>Fungi incertae sedis</taxon>
        <taxon>Zoopagomycota</taxon>
        <taxon>Kickxellomycotina</taxon>
        <taxon>Kickxellomycetes</taxon>
        <taxon>Kickxellales</taxon>
        <taxon>Kickxellaceae</taxon>
        <taxon>Linderina</taxon>
    </lineage>
</organism>
<dbReference type="Proteomes" id="UP000193922">
    <property type="component" value="Unassembled WGS sequence"/>
</dbReference>
<feature type="compositionally biased region" description="Polar residues" evidence="1">
    <location>
        <begin position="105"/>
        <end position="116"/>
    </location>
</feature>
<feature type="signal peptide" evidence="2">
    <location>
        <begin position="1"/>
        <end position="16"/>
    </location>
</feature>
<gene>
    <name evidence="3" type="ORF">DL89DRAFT_262110</name>
</gene>
<dbReference type="AlphaFoldDB" id="A0A1Y1VV31"/>
<proteinExistence type="predicted"/>
<accession>A0A1Y1VV31</accession>
<comment type="caution">
    <text evidence="3">The sequence shown here is derived from an EMBL/GenBank/DDBJ whole genome shotgun (WGS) entry which is preliminary data.</text>
</comment>